<keyword evidence="17" id="KW-0675">Receptor</keyword>
<keyword evidence="8 12" id="KW-0798">TonB box</keyword>
<evidence type="ECO:0000256" key="11">
    <source>
        <dbReference type="PROSITE-ProRule" id="PRU01360"/>
    </source>
</evidence>
<keyword evidence="10 11" id="KW-0998">Cell outer membrane</keyword>
<feature type="domain" description="TonB-dependent receptor plug" evidence="16">
    <location>
        <begin position="94"/>
        <end position="200"/>
    </location>
</feature>
<evidence type="ECO:0000256" key="4">
    <source>
        <dbReference type="ARBA" id="ARBA00022496"/>
    </source>
</evidence>
<evidence type="ECO:0000256" key="13">
    <source>
        <dbReference type="RuleBase" id="RU003357"/>
    </source>
</evidence>
<keyword evidence="9 11" id="KW-0472">Membrane</keyword>
<dbReference type="RefSeq" id="WP_290361508.1">
    <property type="nucleotide sequence ID" value="NZ_JAUHHC010000008.1"/>
</dbReference>
<evidence type="ECO:0000259" key="15">
    <source>
        <dbReference type="Pfam" id="PF00593"/>
    </source>
</evidence>
<protein>
    <submittedName>
        <fullName evidence="17">TonB-dependent receptor</fullName>
    </submittedName>
</protein>
<evidence type="ECO:0000256" key="6">
    <source>
        <dbReference type="ARBA" id="ARBA00023004"/>
    </source>
</evidence>
<evidence type="ECO:0000256" key="5">
    <source>
        <dbReference type="ARBA" id="ARBA00022692"/>
    </source>
</evidence>
<evidence type="ECO:0000259" key="16">
    <source>
        <dbReference type="Pfam" id="PF07715"/>
    </source>
</evidence>
<keyword evidence="4" id="KW-0410">Iron transport</keyword>
<dbReference type="Pfam" id="PF07715">
    <property type="entry name" value="Plug"/>
    <property type="match status" value="1"/>
</dbReference>
<dbReference type="SUPFAM" id="SSF56935">
    <property type="entry name" value="Porins"/>
    <property type="match status" value="1"/>
</dbReference>
<accession>A0ABT8E042</accession>
<dbReference type="Gene3D" id="2.40.170.20">
    <property type="entry name" value="TonB-dependent receptor, beta-barrel domain"/>
    <property type="match status" value="1"/>
</dbReference>
<evidence type="ECO:0000256" key="2">
    <source>
        <dbReference type="ARBA" id="ARBA00022448"/>
    </source>
</evidence>
<gene>
    <name evidence="17" type="ORF">QWJ38_23165</name>
</gene>
<dbReference type="PANTHER" id="PTHR32552:SF81">
    <property type="entry name" value="TONB-DEPENDENT OUTER MEMBRANE RECEPTOR"/>
    <property type="match status" value="1"/>
</dbReference>
<keyword evidence="18" id="KW-1185">Reference proteome</keyword>
<evidence type="ECO:0000256" key="10">
    <source>
        <dbReference type="ARBA" id="ARBA00023237"/>
    </source>
</evidence>
<reference evidence="17 18" key="1">
    <citation type="submission" date="2023-06" db="EMBL/GenBank/DDBJ databases">
        <title>Pelomonas sp. PFR6 16S ribosomal RNA gene Genome sequencing and assembly.</title>
        <authorList>
            <person name="Woo H."/>
        </authorList>
    </citation>
    <scope>NUCLEOTIDE SEQUENCE [LARGE SCALE GENOMIC DNA]</scope>
    <source>
        <strain evidence="17 18">PFR6</strain>
    </source>
</reference>
<dbReference type="InterPro" id="IPR039426">
    <property type="entry name" value="TonB-dep_rcpt-like"/>
</dbReference>
<dbReference type="PROSITE" id="PS52016">
    <property type="entry name" value="TONB_DEPENDENT_REC_3"/>
    <property type="match status" value="1"/>
</dbReference>
<comment type="subcellular location">
    <subcellularLocation>
        <location evidence="1 11">Cell outer membrane</location>
        <topology evidence="1 11">Multi-pass membrane protein</topology>
    </subcellularLocation>
</comment>
<dbReference type="InterPro" id="IPR036942">
    <property type="entry name" value="Beta-barrel_TonB_sf"/>
</dbReference>
<dbReference type="InterPro" id="IPR000531">
    <property type="entry name" value="Beta-barrel_TonB"/>
</dbReference>
<dbReference type="Pfam" id="PF00593">
    <property type="entry name" value="TonB_dep_Rec_b-barrel"/>
    <property type="match status" value="1"/>
</dbReference>
<dbReference type="CDD" id="cd01347">
    <property type="entry name" value="ligand_gated_channel"/>
    <property type="match status" value="1"/>
</dbReference>
<dbReference type="Proteomes" id="UP001228044">
    <property type="component" value="Unassembled WGS sequence"/>
</dbReference>
<name>A0ABT8E042_9BURK</name>
<keyword evidence="2 11" id="KW-0813">Transport</keyword>
<evidence type="ECO:0000256" key="3">
    <source>
        <dbReference type="ARBA" id="ARBA00022452"/>
    </source>
</evidence>
<evidence type="ECO:0000313" key="18">
    <source>
        <dbReference type="Proteomes" id="UP001228044"/>
    </source>
</evidence>
<comment type="similarity">
    <text evidence="11 13">Belongs to the TonB-dependent receptor family.</text>
</comment>
<dbReference type="PROSITE" id="PS00430">
    <property type="entry name" value="TONB_DEPENDENT_REC_1"/>
    <property type="match status" value="1"/>
</dbReference>
<evidence type="ECO:0000256" key="9">
    <source>
        <dbReference type="ARBA" id="ARBA00023136"/>
    </source>
</evidence>
<evidence type="ECO:0000313" key="17">
    <source>
        <dbReference type="EMBL" id="MDN3923198.1"/>
    </source>
</evidence>
<feature type="domain" description="TonB-dependent receptor-like beta-barrel" evidence="15">
    <location>
        <begin position="335"/>
        <end position="729"/>
    </location>
</feature>
<comment type="caution">
    <text evidence="17">The sequence shown here is derived from an EMBL/GenBank/DDBJ whole genome shotgun (WGS) entry which is preliminary data.</text>
</comment>
<evidence type="ECO:0000256" key="8">
    <source>
        <dbReference type="ARBA" id="ARBA00023077"/>
    </source>
</evidence>
<evidence type="ECO:0000256" key="14">
    <source>
        <dbReference type="SAM" id="MobiDB-lite"/>
    </source>
</evidence>
<organism evidence="17 18">
    <name type="scientific">Roseateles violae</name>
    <dbReference type="NCBI Taxonomy" id="3058042"/>
    <lineage>
        <taxon>Bacteria</taxon>
        <taxon>Pseudomonadati</taxon>
        <taxon>Pseudomonadota</taxon>
        <taxon>Betaproteobacteria</taxon>
        <taxon>Burkholderiales</taxon>
        <taxon>Sphaerotilaceae</taxon>
        <taxon>Roseateles</taxon>
    </lineage>
</organism>
<evidence type="ECO:0000256" key="7">
    <source>
        <dbReference type="ARBA" id="ARBA00023065"/>
    </source>
</evidence>
<keyword evidence="7" id="KW-0406">Ion transport</keyword>
<keyword evidence="3 11" id="KW-1134">Transmembrane beta strand</keyword>
<dbReference type="EMBL" id="JAUHHC010000008">
    <property type="protein sequence ID" value="MDN3923198.1"/>
    <property type="molecule type" value="Genomic_DNA"/>
</dbReference>
<feature type="short sequence motif" description="TonB box" evidence="12">
    <location>
        <begin position="82"/>
        <end position="88"/>
    </location>
</feature>
<feature type="region of interest" description="Disordered" evidence="14">
    <location>
        <begin position="51"/>
        <end position="71"/>
    </location>
</feature>
<proteinExistence type="inferred from homology"/>
<evidence type="ECO:0000256" key="12">
    <source>
        <dbReference type="PROSITE-ProRule" id="PRU10143"/>
    </source>
</evidence>
<keyword evidence="5 11" id="KW-0812">Transmembrane</keyword>
<feature type="compositionally biased region" description="Low complexity" evidence="14">
    <location>
        <begin position="51"/>
        <end position="70"/>
    </location>
</feature>
<dbReference type="InterPro" id="IPR010916">
    <property type="entry name" value="TonB_box_CS"/>
</dbReference>
<dbReference type="InterPro" id="IPR012910">
    <property type="entry name" value="Plug_dom"/>
</dbReference>
<keyword evidence="6" id="KW-0408">Iron</keyword>
<dbReference type="PANTHER" id="PTHR32552">
    <property type="entry name" value="FERRICHROME IRON RECEPTOR-RELATED"/>
    <property type="match status" value="1"/>
</dbReference>
<sequence length="767" mass="81422">MRKVDQRTVHKNGDCFMRVPVKAHGRHAPRAVFVCTVIAAAIGSAYAQTAPAPSSPASAAESAGSASATARPGSEAIQVLETVTVSATRRAELVRDVPLAITSLPAERLQEVGAKSLNDYLQSVPGVVLQNSSLLDNGGFIIIRGMTTGIDSRSPTTVYIDETPLADGTPFDINLLDVSRFEVLRGPQGTLYGSSAMGGIVKYLTQQPDTSELYGRVNLGLSGTAHGGTNGIASAVINAPLREDFAALRVAAFGSRDGGYVDATGAAGGKDVNSKKARGGRVDLSLTPTKEFSVRLNAMTQTRESDGGNRVVYDLKTQKPLAGDLVYTELGVKEPREGSRDLYSATLEYDFGWARLSSVTSHQTVKDISRVDLTPLGTLLLGATNAYADSDVRNRKTTQEFRLVSQTPGAIQWLVGAFFDRFDLSTQSTVSATGGPIPGALTIDGAERDYRESALYGNVTWNATQDLALTAGLRLARYKQKDTVKQDGLLVGPQPQRTVEFSESPETYLLAAKYRLTPRSNLYARAASGYRPGGVNNNAVDPLTGQPIPGVPSSYGTDSVWSYEAGYKLSLPDSGTSFEVALFQTDWNDLQQSTTVNSVTFGTNLGKARIRGIEFSGGLQPLRHLTLGGSVSLLDPKLLTDSPGLQAKSGDRLPNTPKVAATLGARYAFEVAGHPAFSGLGVTYQGERNSGFPDSVAPPNYKLPSFTQVDLSGGVSFGKVGVNLYIRNLTDKRGQLGASTGDAPALGRTYVFVTDPRTIGLDVSVPF</sequence>
<evidence type="ECO:0000256" key="1">
    <source>
        <dbReference type="ARBA" id="ARBA00004571"/>
    </source>
</evidence>